<name>C9SX51_VERA1</name>
<evidence type="ECO:0000313" key="1">
    <source>
        <dbReference type="EMBL" id="EEY23241.1"/>
    </source>
</evidence>
<protein>
    <recommendedName>
        <fullName evidence="3">Pentatricopeptide repeat domain-containing protein</fullName>
    </recommendedName>
</protein>
<proteinExistence type="predicted"/>
<dbReference type="AlphaFoldDB" id="C9SX51"/>
<gene>
    <name evidence="1" type="ORF">VDBG_09351</name>
</gene>
<dbReference type="OrthoDB" id="5366531at2759"/>
<evidence type="ECO:0008006" key="3">
    <source>
        <dbReference type="Google" id="ProtNLM"/>
    </source>
</evidence>
<accession>C9SX51</accession>
<dbReference type="Proteomes" id="UP000008698">
    <property type="component" value="Unassembled WGS sequence"/>
</dbReference>
<dbReference type="EMBL" id="DS985228">
    <property type="protein sequence ID" value="EEY23241.1"/>
    <property type="molecule type" value="Genomic_DNA"/>
</dbReference>
<keyword evidence="2" id="KW-1185">Reference proteome</keyword>
<dbReference type="OMA" id="ARMFATR"/>
<sequence>MAQSKALSKVKGPEAEWIWTTILEASLPSDRHLERVNKYAQWMVETHTAHWPHLYERVVLYCLQHRQYRRAFLWHMRLAAVFGPDQDSFSKLIRSQIGDPSPAAQSTLHSIYITGPHRNMYDLIMPHLYELGLSTLCNQWRETLLRYRDVPRPIVASQPFLRFFMNYYPNKALCLEEQVVVGLVPSVSHPSKHESSLWEALSADHEQGKGGKGLRFNDAIGARWFASSWVPLDFAVHAVHGLGVRVLGPLSLQSIALREKTAASILSRLRQLQNLNLSIGHSTYALAVRSFAERGDDDMLSMLLESDIHPEVFDDLETQQRIRCAARNDGDWQTYNLLLAIQPAVARDSIETTSNHLLQEHLKQQHNQRAIALLDDMRAMDVSVTHATMQVVHEHLVRGLPRHRSSFPGSGRQISEIVAIATRLATRRKFLSSVFWEKALFRLGETGRLDDLERLASGIVRLYQLHAADTRGLISIHRSDSPMTAPDDASLDIPADLPLAHDWHPIRRIFVNRVLQAAIIRWGFRNGLNKSQGSLQSHNTEATISMFWIARGVRLLRVLRDQGIPIEVALVRAEVLHCIARYCIRGHNEAGTDGAEKTDLVTIRKLFNQAHGGPLLPEPLELRDLVNQAERQLPDNTKTFISIPDWDRKRRAKPFIM</sequence>
<dbReference type="GeneID" id="9528987"/>
<organism evidence="2">
    <name type="scientific">Verticillium alfalfae (strain VaMs.102 / ATCC MYA-4576 / FGSC 10136)</name>
    <name type="common">Verticillium wilt of alfalfa</name>
    <name type="synonym">Verticillium albo-atrum</name>
    <dbReference type="NCBI Taxonomy" id="526221"/>
    <lineage>
        <taxon>Eukaryota</taxon>
        <taxon>Fungi</taxon>
        <taxon>Dikarya</taxon>
        <taxon>Ascomycota</taxon>
        <taxon>Pezizomycotina</taxon>
        <taxon>Sordariomycetes</taxon>
        <taxon>Hypocreomycetidae</taxon>
        <taxon>Glomerellales</taxon>
        <taxon>Plectosphaerellaceae</taxon>
        <taxon>Verticillium</taxon>
    </lineage>
</organism>
<dbReference type="RefSeq" id="XP_003000156.1">
    <property type="nucleotide sequence ID" value="XM_003000110.1"/>
</dbReference>
<dbReference type="STRING" id="526221.C9SX51"/>
<dbReference type="KEGG" id="val:VDBG_09351"/>
<reference evidence="2" key="1">
    <citation type="journal article" date="2011" name="PLoS Pathog.">
        <title>Comparative genomics yields insights into niche adaptation of plant vascular wilt pathogens.</title>
        <authorList>
            <person name="Klosterman S.J."/>
            <person name="Subbarao K.V."/>
            <person name="Kang S."/>
            <person name="Veronese P."/>
            <person name="Gold S.E."/>
            <person name="Thomma B.P.H.J."/>
            <person name="Chen Z."/>
            <person name="Henrissat B."/>
            <person name="Lee Y.-H."/>
            <person name="Park J."/>
            <person name="Garcia-Pedrajas M.D."/>
            <person name="Barbara D.J."/>
            <person name="Anchieta A."/>
            <person name="de Jonge R."/>
            <person name="Santhanam P."/>
            <person name="Maruthachalam K."/>
            <person name="Atallah Z."/>
            <person name="Amyotte S.G."/>
            <person name="Paz Z."/>
            <person name="Inderbitzin P."/>
            <person name="Hayes R.J."/>
            <person name="Heiman D.I."/>
            <person name="Young S."/>
            <person name="Zeng Q."/>
            <person name="Engels R."/>
            <person name="Galagan J."/>
            <person name="Cuomo C.A."/>
            <person name="Dobinson K.F."/>
            <person name="Ma L.-J."/>
        </authorList>
    </citation>
    <scope>NUCLEOTIDE SEQUENCE [LARGE SCALE GENOMIC DNA]</scope>
    <source>
        <strain evidence="2">VaMs.102 / ATCC MYA-4576 / FGSC 10136</strain>
    </source>
</reference>
<dbReference type="HOGENOM" id="CLU_007655_1_1_1"/>
<dbReference type="eggNOG" id="ENOG502S1QC">
    <property type="taxonomic scope" value="Eukaryota"/>
</dbReference>
<evidence type="ECO:0000313" key="2">
    <source>
        <dbReference type="Proteomes" id="UP000008698"/>
    </source>
</evidence>